<keyword evidence="1" id="KW-0175">Coiled coil</keyword>
<accession>A0AAD3RW45</accession>
<feature type="region of interest" description="Disordered" evidence="2">
    <location>
        <begin position="1"/>
        <end position="30"/>
    </location>
</feature>
<keyword evidence="4" id="KW-1185">Reference proteome</keyword>
<dbReference type="PANTHER" id="PTHR31071:SF16">
    <property type="entry name" value="MYB-LIKE PROTEIN Z ISOFORM X1"/>
    <property type="match status" value="1"/>
</dbReference>
<feature type="compositionally biased region" description="Basic residues" evidence="2">
    <location>
        <begin position="13"/>
        <end position="22"/>
    </location>
</feature>
<dbReference type="EMBL" id="BSYO01000001">
    <property type="protein sequence ID" value="GMG98428.1"/>
    <property type="molecule type" value="Genomic_DNA"/>
</dbReference>
<dbReference type="Proteomes" id="UP001279734">
    <property type="component" value="Unassembled WGS sequence"/>
</dbReference>
<protein>
    <submittedName>
        <fullName evidence="3">Uncharacterized protein</fullName>
    </submittedName>
</protein>
<evidence type="ECO:0000313" key="4">
    <source>
        <dbReference type="Proteomes" id="UP001279734"/>
    </source>
</evidence>
<dbReference type="AlphaFoldDB" id="A0AAD3RW45"/>
<gene>
    <name evidence="3" type="ORF">Nepgr_000268</name>
</gene>
<evidence type="ECO:0000256" key="2">
    <source>
        <dbReference type="SAM" id="MobiDB-lite"/>
    </source>
</evidence>
<reference evidence="3" key="1">
    <citation type="submission" date="2023-05" db="EMBL/GenBank/DDBJ databases">
        <title>Nepenthes gracilis genome sequencing.</title>
        <authorList>
            <person name="Fukushima K."/>
        </authorList>
    </citation>
    <scope>NUCLEOTIDE SEQUENCE</scope>
    <source>
        <strain evidence="3">SING2019-196</strain>
    </source>
</reference>
<evidence type="ECO:0000313" key="3">
    <source>
        <dbReference type="EMBL" id="GMG98428.1"/>
    </source>
</evidence>
<sequence length="589" mass="65776">MPRHSRNIERKAGGHCKIRKRGCSSSSSSSLAKNYRLKRAILVGKRAGSSTPVPIWKMTSRSPAPALQNLGENYKYKGGGDKRKEGLMSARKLAASLWEINGGNSPKGSLEEKKEGEKKSMEKIGKLLDAESVKPHLLDQSRSPVCEQMDGRKLSGQRRRSSVTSQKLQLTEYVAAGLNSVGNSSSIEVMSHSAAENMAGVKSGLKDVRNGLTASKELVKVLFRMLSQEGQHSSGLTLVSALRFELDRMRLQVDQLIQEHCFNHAKVNEVLKQFAAEKAAWKSKEQDRIHEAISSIAREVEVEKKLRKQTERLNKKLGRELADTRANLSKTSKELDSERRAREILEQTCDELARGIGEDRAEVEELKRESTRIQQEVENERQMLQLADVLREERVQMKLAEAKYEFEEKNTALERLRSELEDYFGNRIGIENGDESPNSNPNSEFADILKKIKLRSCENGEKEHGEDEGDDGGVDSGDSELHSIELNMDDKNKIYKWSSARDGSGAAAQGDSRRASADEVFKGRKSLSEKIQWENICLQRKTSDCIEWDFAIDKLRNTNASRSASVQGSVSPLIEPSIAGGLQLSSGRF</sequence>
<comment type="caution">
    <text evidence="3">The sequence shown here is derived from an EMBL/GenBank/DDBJ whole genome shotgun (WGS) entry which is preliminary data.</text>
</comment>
<dbReference type="InterPro" id="IPR043424">
    <property type="entry name" value="BLT-like"/>
</dbReference>
<feature type="region of interest" description="Disordered" evidence="2">
    <location>
        <begin position="459"/>
        <end position="480"/>
    </location>
</feature>
<dbReference type="PANTHER" id="PTHR31071">
    <property type="entry name" value="GB|AAF24581.1"/>
    <property type="match status" value="1"/>
</dbReference>
<feature type="compositionally biased region" description="Basic and acidic residues" evidence="2">
    <location>
        <begin position="1"/>
        <end position="12"/>
    </location>
</feature>
<name>A0AAD3RW45_NEPGR</name>
<evidence type="ECO:0000256" key="1">
    <source>
        <dbReference type="SAM" id="Coils"/>
    </source>
</evidence>
<organism evidence="3 4">
    <name type="scientific">Nepenthes gracilis</name>
    <name type="common">Slender pitcher plant</name>
    <dbReference type="NCBI Taxonomy" id="150966"/>
    <lineage>
        <taxon>Eukaryota</taxon>
        <taxon>Viridiplantae</taxon>
        <taxon>Streptophyta</taxon>
        <taxon>Embryophyta</taxon>
        <taxon>Tracheophyta</taxon>
        <taxon>Spermatophyta</taxon>
        <taxon>Magnoliopsida</taxon>
        <taxon>eudicotyledons</taxon>
        <taxon>Gunneridae</taxon>
        <taxon>Pentapetalae</taxon>
        <taxon>Caryophyllales</taxon>
        <taxon>Nepenthaceae</taxon>
        <taxon>Nepenthes</taxon>
    </lineage>
</organism>
<feature type="coiled-coil region" evidence="1">
    <location>
        <begin position="307"/>
        <end position="419"/>
    </location>
</feature>
<proteinExistence type="predicted"/>